<dbReference type="AlphaFoldDB" id="A0A1C4YZH6"/>
<accession>A0A1C4YZH6</accession>
<evidence type="ECO:0000313" key="2">
    <source>
        <dbReference type="Proteomes" id="UP000183585"/>
    </source>
</evidence>
<keyword evidence="2" id="KW-1185">Reference proteome</keyword>
<evidence type="ECO:0008006" key="3">
    <source>
        <dbReference type="Google" id="ProtNLM"/>
    </source>
</evidence>
<dbReference type="EMBL" id="FMCT01000007">
    <property type="protein sequence ID" value="SCF26133.1"/>
    <property type="molecule type" value="Genomic_DNA"/>
</dbReference>
<dbReference type="Proteomes" id="UP000183585">
    <property type="component" value="Unassembled WGS sequence"/>
</dbReference>
<reference evidence="2" key="1">
    <citation type="submission" date="2016-06" db="EMBL/GenBank/DDBJ databases">
        <authorList>
            <person name="Varghese N."/>
            <person name="Submissions Spin"/>
        </authorList>
    </citation>
    <scope>NUCLEOTIDE SEQUENCE [LARGE SCALE GENOMIC DNA]</scope>
    <source>
        <strain evidence="2">DSM 43168</strain>
    </source>
</reference>
<evidence type="ECO:0000313" key="1">
    <source>
        <dbReference type="EMBL" id="SCF26133.1"/>
    </source>
</evidence>
<protein>
    <recommendedName>
        <fullName evidence="3">Glycolipid-binding domain-containing protein</fullName>
    </recommendedName>
</protein>
<sequence length="217" mass="22789">MPKSLFWARTDTAGSEHVVFDDGAGLGARGVVLAVDPIPYTCRYRLTAGSDWATSRLEVEVEGAGWQRSVRLEAVGGRWRVTAAEQGDLDAALRAAGHPAAGLPGTDDPERLADAVDVDLGGSPLFNTLPVRRLGLTAASPTTTSSPAAAEPGAAHRITVAWVQVPSLMVLPAEQVYAALGPGRVRFASETFTTELAVDPGGWVLHYPGLADRIAPR</sequence>
<dbReference type="SUPFAM" id="SSF159275">
    <property type="entry name" value="PA1994-like"/>
    <property type="match status" value="1"/>
</dbReference>
<dbReference type="InterPro" id="IPR009467">
    <property type="entry name" value="Glycolipid-bd_prot_put"/>
</dbReference>
<organism evidence="1 2">
    <name type="scientific">Micromonospora carbonacea</name>
    <dbReference type="NCBI Taxonomy" id="47853"/>
    <lineage>
        <taxon>Bacteria</taxon>
        <taxon>Bacillati</taxon>
        <taxon>Actinomycetota</taxon>
        <taxon>Actinomycetes</taxon>
        <taxon>Micromonosporales</taxon>
        <taxon>Micromonosporaceae</taxon>
        <taxon>Micromonospora</taxon>
    </lineage>
</organism>
<gene>
    <name evidence="1" type="ORF">GA0070563_10796</name>
</gene>
<proteinExistence type="predicted"/>
<name>A0A1C4YZH6_9ACTN</name>
<dbReference type="Pfam" id="PF06475">
    <property type="entry name" value="Glycolipid_bind"/>
    <property type="match status" value="1"/>
</dbReference>